<dbReference type="AlphaFoldDB" id="E4RZC0"/>
<proteinExistence type="predicted"/>
<sequence>MKWFSKIALLVIMASMTSVTLLAQNAQSRLNVGKDGKKPIVKEPAPVFGKTPEKINFNSRTEFTQYYRNLLLKKEGDTKSEPHKGTEIVSDKIKFGNMFPNPAVDFVEIPYDALDQFKEARVTVMSMVGSPLLEYPVTANGNKVKLNTSNLESGIYMVQFVVDGKKIGTKKLLVEK</sequence>
<protein>
    <recommendedName>
        <fullName evidence="2">Secretion system C-terminal sorting domain-containing protein</fullName>
    </recommendedName>
</protein>
<dbReference type="OrthoDB" id="1522390at2"/>
<name>E4RZC0_LEAB4</name>
<dbReference type="EMBL" id="CP002305">
    <property type="protein sequence ID" value="ADQ16459.1"/>
    <property type="molecule type" value="Genomic_DNA"/>
</dbReference>
<feature type="signal peptide" evidence="1">
    <location>
        <begin position="1"/>
        <end position="23"/>
    </location>
</feature>
<keyword evidence="1" id="KW-0732">Signal</keyword>
<evidence type="ECO:0000256" key="1">
    <source>
        <dbReference type="SAM" id="SignalP"/>
    </source>
</evidence>
<dbReference type="Pfam" id="PF18962">
    <property type="entry name" value="Por_Secre_tail"/>
    <property type="match status" value="1"/>
</dbReference>
<dbReference type="eggNOG" id="ENOG50314DM">
    <property type="taxonomic scope" value="Bacteria"/>
</dbReference>
<feature type="domain" description="Secretion system C-terminal sorting" evidence="2">
    <location>
        <begin position="98"/>
        <end position="174"/>
    </location>
</feature>
<organism evidence="3 4">
    <name type="scientific">Leadbetterella byssophila (strain DSM 17132 / JCM 16389 / KACC 11308 / NBRC 106382 / 4M15)</name>
    <dbReference type="NCBI Taxonomy" id="649349"/>
    <lineage>
        <taxon>Bacteria</taxon>
        <taxon>Pseudomonadati</taxon>
        <taxon>Bacteroidota</taxon>
        <taxon>Cytophagia</taxon>
        <taxon>Cytophagales</taxon>
        <taxon>Leadbetterellaceae</taxon>
        <taxon>Leadbetterella</taxon>
    </lineage>
</organism>
<dbReference type="NCBIfam" id="TIGR04183">
    <property type="entry name" value="Por_Secre_tail"/>
    <property type="match status" value="1"/>
</dbReference>
<dbReference type="InterPro" id="IPR026444">
    <property type="entry name" value="Secre_tail"/>
</dbReference>
<evidence type="ECO:0000313" key="3">
    <source>
        <dbReference type="EMBL" id="ADQ16459.1"/>
    </source>
</evidence>
<evidence type="ECO:0000313" key="4">
    <source>
        <dbReference type="Proteomes" id="UP000007435"/>
    </source>
</evidence>
<reference key="1">
    <citation type="submission" date="2010-11" db="EMBL/GenBank/DDBJ databases">
        <title>The complete genome of Leadbetterella byssophila DSM 17132.</title>
        <authorList>
            <consortium name="US DOE Joint Genome Institute (JGI-PGF)"/>
            <person name="Lucas S."/>
            <person name="Copeland A."/>
            <person name="Lapidus A."/>
            <person name="Glavina del Rio T."/>
            <person name="Dalin E."/>
            <person name="Tice H."/>
            <person name="Bruce D."/>
            <person name="Goodwin L."/>
            <person name="Pitluck S."/>
            <person name="Kyrpides N."/>
            <person name="Mavromatis K."/>
            <person name="Ivanova N."/>
            <person name="Teshima H."/>
            <person name="Brettin T."/>
            <person name="Detter J.C."/>
            <person name="Han C."/>
            <person name="Tapia R."/>
            <person name="Land M."/>
            <person name="Hauser L."/>
            <person name="Markowitz V."/>
            <person name="Cheng J.-F."/>
            <person name="Hugenholtz P."/>
            <person name="Woyke T."/>
            <person name="Wu D."/>
            <person name="Tindall B."/>
            <person name="Pomrenke H.G."/>
            <person name="Brambilla E."/>
            <person name="Klenk H.-P."/>
            <person name="Eisen J.A."/>
        </authorList>
    </citation>
    <scope>NUCLEOTIDE SEQUENCE [LARGE SCALE GENOMIC DNA]</scope>
    <source>
        <strain>DSM 17132</strain>
    </source>
</reference>
<dbReference type="Proteomes" id="UP000007435">
    <property type="component" value="Chromosome"/>
</dbReference>
<accession>E4RZC0</accession>
<dbReference type="KEGG" id="lby:Lbys_0697"/>
<dbReference type="STRING" id="649349.Lbys_0697"/>
<reference evidence="3 4" key="2">
    <citation type="journal article" date="2011" name="Stand. Genomic Sci.">
        <title>Complete genome sequence of Leadbetterella byssophila type strain (4M15).</title>
        <authorList>
            <person name="Abt B."/>
            <person name="Teshima H."/>
            <person name="Lucas S."/>
            <person name="Lapidus A."/>
            <person name="Del Rio T.G."/>
            <person name="Nolan M."/>
            <person name="Tice H."/>
            <person name="Cheng J.F."/>
            <person name="Pitluck S."/>
            <person name="Liolios K."/>
            <person name="Pagani I."/>
            <person name="Ivanova N."/>
            <person name="Mavromatis K."/>
            <person name="Pati A."/>
            <person name="Tapia R."/>
            <person name="Han C."/>
            <person name="Goodwin L."/>
            <person name="Chen A."/>
            <person name="Palaniappan K."/>
            <person name="Land M."/>
            <person name="Hauser L."/>
            <person name="Chang Y.J."/>
            <person name="Jeffries C.D."/>
            <person name="Rohde M."/>
            <person name="Goker M."/>
            <person name="Tindall B.J."/>
            <person name="Detter J.C."/>
            <person name="Woyke T."/>
            <person name="Bristow J."/>
            <person name="Eisen J.A."/>
            <person name="Markowitz V."/>
            <person name="Hugenholtz P."/>
            <person name="Klenk H.P."/>
            <person name="Kyrpides N.C."/>
        </authorList>
    </citation>
    <scope>NUCLEOTIDE SEQUENCE [LARGE SCALE GENOMIC DNA]</scope>
    <source>
        <strain evidence="4">DSM 17132 / JCM 16389 / KACC 11308 / NBRC 106382 / 4M15</strain>
    </source>
</reference>
<keyword evidence="4" id="KW-1185">Reference proteome</keyword>
<dbReference type="HOGENOM" id="CLU_1364420_0_0_10"/>
<feature type="chain" id="PRO_5003185997" description="Secretion system C-terminal sorting domain-containing protein" evidence="1">
    <location>
        <begin position="24"/>
        <end position="176"/>
    </location>
</feature>
<dbReference type="RefSeq" id="WP_013407511.1">
    <property type="nucleotide sequence ID" value="NC_014655.1"/>
</dbReference>
<gene>
    <name evidence="3" type="ordered locus">Lbys_0697</name>
</gene>
<evidence type="ECO:0000259" key="2">
    <source>
        <dbReference type="Pfam" id="PF18962"/>
    </source>
</evidence>